<dbReference type="SMART" id="SM00855">
    <property type="entry name" value="PGAM"/>
    <property type="match status" value="1"/>
</dbReference>
<accession>A0A316UPY8</accession>
<dbReference type="InterPro" id="IPR029033">
    <property type="entry name" value="His_PPase_superfam"/>
</dbReference>
<dbReference type="SUPFAM" id="SSF53254">
    <property type="entry name" value="Phosphoglycerate mutase-like"/>
    <property type="match status" value="2"/>
</dbReference>
<proteinExistence type="predicted"/>
<protein>
    <recommendedName>
        <fullName evidence="3">Phosphoglycerate mutase-like protein</fullName>
    </recommendedName>
</protein>
<organism evidence="1 2">
    <name type="scientific">Jaminaea rosea</name>
    <dbReference type="NCBI Taxonomy" id="1569628"/>
    <lineage>
        <taxon>Eukaryota</taxon>
        <taxon>Fungi</taxon>
        <taxon>Dikarya</taxon>
        <taxon>Basidiomycota</taxon>
        <taxon>Ustilaginomycotina</taxon>
        <taxon>Exobasidiomycetes</taxon>
        <taxon>Microstromatales</taxon>
        <taxon>Microstromatales incertae sedis</taxon>
        <taxon>Jaminaea</taxon>
    </lineage>
</organism>
<name>A0A316UPY8_9BASI</name>
<evidence type="ECO:0000313" key="1">
    <source>
        <dbReference type="EMBL" id="PWN27350.1"/>
    </source>
</evidence>
<dbReference type="PANTHER" id="PTHR48100">
    <property type="entry name" value="BROAD-SPECIFICITY PHOSPHATASE YOR283W-RELATED"/>
    <property type="match status" value="1"/>
</dbReference>
<dbReference type="RefSeq" id="XP_025361962.1">
    <property type="nucleotide sequence ID" value="XM_025509203.1"/>
</dbReference>
<keyword evidence="2" id="KW-1185">Reference proteome</keyword>
<dbReference type="Gene3D" id="3.40.50.1240">
    <property type="entry name" value="Phosphoglycerate mutase-like"/>
    <property type="match status" value="2"/>
</dbReference>
<evidence type="ECO:0008006" key="3">
    <source>
        <dbReference type="Google" id="ProtNLM"/>
    </source>
</evidence>
<dbReference type="GO" id="GO:0005737">
    <property type="term" value="C:cytoplasm"/>
    <property type="evidence" value="ECO:0007669"/>
    <property type="project" value="TreeGrafter"/>
</dbReference>
<dbReference type="EMBL" id="KZ819668">
    <property type="protein sequence ID" value="PWN27350.1"/>
    <property type="molecule type" value="Genomic_DNA"/>
</dbReference>
<dbReference type="GO" id="GO:0016791">
    <property type="term" value="F:phosphatase activity"/>
    <property type="evidence" value="ECO:0007669"/>
    <property type="project" value="TreeGrafter"/>
</dbReference>
<dbReference type="AlphaFoldDB" id="A0A316UPY8"/>
<dbReference type="GeneID" id="37031026"/>
<gene>
    <name evidence="1" type="ORF">BDZ90DRAFT_279713</name>
</gene>
<dbReference type="InterPro" id="IPR050275">
    <property type="entry name" value="PGM_Phosphatase"/>
</dbReference>
<evidence type="ECO:0000313" key="2">
    <source>
        <dbReference type="Proteomes" id="UP000245884"/>
    </source>
</evidence>
<reference evidence="1 2" key="1">
    <citation type="journal article" date="2018" name="Mol. Biol. Evol.">
        <title>Broad Genomic Sampling Reveals a Smut Pathogenic Ancestry of the Fungal Clade Ustilaginomycotina.</title>
        <authorList>
            <person name="Kijpornyongpan T."/>
            <person name="Mondo S.J."/>
            <person name="Barry K."/>
            <person name="Sandor L."/>
            <person name="Lee J."/>
            <person name="Lipzen A."/>
            <person name="Pangilinan J."/>
            <person name="LaButti K."/>
            <person name="Hainaut M."/>
            <person name="Henrissat B."/>
            <person name="Grigoriev I.V."/>
            <person name="Spatafora J.W."/>
            <person name="Aime M.C."/>
        </authorList>
    </citation>
    <scope>NUCLEOTIDE SEQUENCE [LARGE SCALE GENOMIC DNA]</scope>
    <source>
        <strain evidence="1 2">MCA 5214</strain>
    </source>
</reference>
<dbReference type="OrthoDB" id="496981at2759"/>
<sequence>MSSCDTRHPHAHFGFEVVSGYFVFDEPTRNPASFPAIPENFGLLPNRTWSSLVADVQQWNEEAQAAGKGTEYKLVFAARHGEGFHNVAEAKYGTEAWDAKWALLNGDGEAIWGPDPELTPIGEDQARSVNREWQRQLHLSSQSKDHAPLPTKLFSSPLKRSSRTLQLSYEGLLLPPGTIPPGGEGKAVGAPYVKEDLREQYGNDNTCINRSTKSEIQRNFPHFEIEQGFTEEDERFKVSLAEGREVAKVLGRSSIEAPYITDGLRENYRDVHTCDERSTRSVVKGYNPGWTIEPGFTEEDGAFGKIHETVDEMTTRVAKALKDIFQLSKGHQVIHISSHSGVMESLWRATNHKHFKPATGAIVPLVVKFDPTSSSLN</sequence>
<dbReference type="InterPro" id="IPR013078">
    <property type="entry name" value="His_Pase_superF_clade-1"/>
</dbReference>
<dbReference type="Proteomes" id="UP000245884">
    <property type="component" value="Unassembled WGS sequence"/>
</dbReference>
<dbReference type="CDD" id="cd07067">
    <property type="entry name" value="HP_PGM_like"/>
    <property type="match status" value="1"/>
</dbReference>
<dbReference type="PANTHER" id="PTHR48100:SF1">
    <property type="entry name" value="HISTIDINE PHOSPHATASE FAMILY PROTEIN-RELATED"/>
    <property type="match status" value="1"/>
</dbReference>